<sequence>MSEHPIAEYAKALRAHLTQDPPTDGFRLVDVRAEIGTYAATGDEVAVVFRWRRNPHTFVVLFGRTFEGPFGYVEDLPDGQDSLPAWPEGQSPLEAWCRDVHFWLIEELDTGLLARATRRREGEEIVLSSPSTTIEDEDGLWVSDVPQYAPEVSWCPGLTVRLPWRTRLRVALGMLLALLRGRSFSFGWLADVDTEAEAGDGASDGSWLAGAGLDPGRVRAIRAEGRLLVWLQLLGEDLAEGPAGHCAVVTCPEQDVACTEVLELSEDAPHDARQRMVDAAVHAAADLGVRTLLVPDGQDGEDAVDTALC</sequence>
<reference evidence="1 2" key="1">
    <citation type="submission" date="2015-11" db="EMBL/GenBank/DDBJ databases">
        <authorList>
            <person name="Zhang Y."/>
            <person name="Guo Z."/>
        </authorList>
    </citation>
    <scope>NUCLEOTIDE SEQUENCE [LARGE SCALE GENOMIC DNA]</scope>
    <source>
        <strain evidence="1 2">YFY001</strain>
    </source>
</reference>
<dbReference type="RefSeq" id="WP_072624777.1">
    <property type="nucleotide sequence ID" value="NZ_CP013290.1"/>
</dbReference>
<keyword evidence="2" id="KW-1185">Reference proteome</keyword>
<dbReference type="KEGG" id="jte:ASJ30_08830"/>
<dbReference type="Proteomes" id="UP000182938">
    <property type="component" value="Chromosome"/>
</dbReference>
<dbReference type="AlphaFoldDB" id="A0A1L3MGR8"/>
<proteinExistence type="predicted"/>
<protein>
    <submittedName>
        <fullName evidence="1">Uncharacterized protein</fullName>
    </submittedName>
</protein>
<name>A0A1L3MGR8_9MICO</name>
<gene>
    <name evidence="1" type="ORF">ASJ30_08830</name>
</gene>
<organism evidence="1 2">
    <name type="scientific">Janibacter indicus</name>
    <dbReference type="NCBI Taxonomy" id="857417"/>
    <lineage>
        <taxon>Bacteria</taxon>
        <taxon>Bacillati</taxon>
        <taxon>Actinomycetota</taxon>
        <taxon>Actinomycetes</taxon>
        <taxon>Micrococcales</taxon>
        <taxon>Intrasporangiaceae</taxon>
        <taxon>Janibacter</taxon>
    </lineage>
</organism>
<accession>A0A1L3MGR8</accession>
<evidence type="ECO:0000313" key="2">
    <source>
        <dbReference type="Proteomes" id="UP000182938"/>
    </source>
</evidence>
<dbReference type="EMBL" id="CP013290">
    <property type="protein sequence ID" value="APH01623.1"/>
    <property type="molecule type" value="Genomic_DNA"/>
</dbReference>
<evidence type="ECO:0000313" key="1">
    <source>
        <dbReference type="EMBL" id="APH01623.1"/>
    </source>
</evidence>